<keyword evidence="2" id="KW-1185">Reference proteome</keyword>
<protein>
    <submittedName>
        <fullName evidence="1">Uncharacterized protein</fullName>
    </submittedName>
</protein>
<reference evidence="1" key="1">
    <citation type="submission" date="2021-03" db="EMBL/GenBank/DDBJ databases">
        <title>Evolutionary priming and transition to the ectomycorrhizal habit in an iconic lineage of mushroom-forming fungi: is preadaptation a requirement?</title>
        <authorList>
            <consortium name="DOE Joint Genome Institute"/>
            <person name="Looney B.P."/>
            <person name="Miyauchi S."/>
            <person name="Morin E."/>
            <person name="Drula E."/>
            <person name="Courty P.E."/>
            <person name="Chicoki N."/>
            <person name="Fauchery L."/>
            <person name="Kohler A."/>
            <person name="Kuo A."/>
            <person name="LaButti K."/>
            <person name="Pangilinan J."/>
            <person name="Lipzen A."/>
            <person name="Riley R."/>
            <person name="Andreopoulos W."/>
            <person name="He G."/>
            <person name="Johnson J."/>
            <person name="Barry K.W."/>
            <person name="Grigoriev I.V."/>
            <person name="Nagy L."/>
            <person name="Hibbett D."/>
            <person name="Henrissat B."/>
            <person name="Matheny P.B."/>
            <person name="Labbe J."/>
            <person name="Martin A.F."/>
        </authorList>
    </citation>
    <scope>NUCLEOTIDE SEQUENCE</scope>
    <source>
        <strain evidence="1">BPL698</strain>
    </source>
</reference>
<evidence type="ECO:0000313" key="2">
    <source>
        <dbReference type="Proteomes" id="UP001207468"/>
    </source>
</evidence>
<evidence type="ECO:0000313" key="1">
    <source>
        <dbReference type="EMBL" id="KAI9445772.1"/>
    </source>
</evidence>
<sequence length="97" mass="11553">STFTFFKKIDTLSAGSLCAIEAFSFTSNLLDKNGELMQDHFELWYQNLVQHIEELISYLVFEEYISYVPECVYEGSTGNTHIYDEMWTVDWWWKMQV</sequence>
<dbReference type="Proteomes" id="UP001207468">
    <property type="component" value="Unassembled WGS sequence"/>
</dbReference>
<gene>
    <name evidence="1" type="ORF">F5148DRAFT_968708</name>
</gene>
<accession>A0ACC0TT29</accession>
<organism evidence="1 2">
    <name type="scientific">Russula earlei</name>
    <dbReference type="NCBI Taxonomy" id="71964"/>
    <lineage>
        <taxon>Eukaryota</taxon>
        <taxon>Fungi</taxon>
        <taxon>Dikarya</taxon>
        <taxon>Basidiomycota</taxon>
        <taxon>Agaricomycotina</taxon>
        <taxon>Agaricomycetes</taxon>
        <taxon>Russulales</taxon>
        <taxon>Russulaceae</taxon>
        <taxon>Russula</taxon>
    </lineage>
</organism>
<proteinExistence type="predicted"/>
<name>A0ACC0TT29_9AGAM</name>
<dbReference type="EMBL" id="JAGFNK010000645">
    <property type="protein sequence ID" value="KAI9445772.1"/>
    <property type="molecule type" value="Genomic_DNA"/>
</dbReference>
<comment type="caution">
    <text evidence="1">The sequence shown here is derived from an EMBL/GenBank/DDBJ whole genome shotgun (WGS) entry which is preliminary data.</text>
</comment>
<feature type="non-terminal residue" evidence="1">
    <location>
        <position position="97"/>
    </location>
</feature>
<feature type="non-terminal residue" evidence="1">
    <location>
        <position position="1"/>
    </location>
</feature>